<evidence type="ECO:0000256" key="6">
    <source>
        <dbReference type="ARBA" id="ARBA00036824"/>
    </source>
</evidence>
<evidence type="ECO:0000256" key="3">
    <source>
        <dbReference type="ARBA" id="ARBA00023180"/>
    </source>
</evidence>
<keyword evidence="5" id="KW-0961">Cell wall biogenesis/degradation</keyword>
<dbReference type="PANTHER" id="PTHR31297:SF34">
    <property type="entry name" value="GLUCAN 1,3-BETA-GLUCOSIDASE 2"/>
    <property type="match status" value="1"/>
</dbReference>
<reference evidence="8" key="1">
    <citation type="submission" date="2023-03" db="EMBL/GenBank/DDBJ databases">
        <title>Massive genome expansion in bonnet fungi (Mycena s.s.) driven by repeated elements and novel gene families across ecological guilds.</title>
        <authorList>
            <consortium name="Lawrence Berkeley National Laboratory"/>
            <person name="Harder C.B."/>
            <person name="Miyauchi S."/>
            <person name="Viragh M."/>
            <person name="Kuo A."/>
            <person name="Thoen E."/>
            <person name="Andreopoulos B."/>
            <person name="Lu D."/>
            <person name="Skrede I."/>
            <person name="Drula E."/>
            <person name="Henrissat B."/>
            <person name="Morin E."/>
            <person name="Kohler A."/>
            <person name="Barry K."/>
            <person name="LaButti K."/>
            <person name="Morin E."/>
            <person name="Salamov A."/>
            <person name="Lipzen A."/>
            <person name="Mereny Z."/>
            <person name="Hegedus B."/>
            <person name="Baldrian P."/>
            <person name="Stursova M."/>
            <person name="Weitz H."/>
            <person name="Taylor A."/>
            <person name="Grigoriev I.V."/>
            <person name="Nagy L.G."/>
            <person name="Martin F."/>
            <person name="Kauserud H."/>
        </authorList>
    </citation>
    <scope>NUCLEOTIDE SEQUENCE</scope>
    <source>
        <strain evidence="8">CBHHK067</strain>
    </source>
</reference>
<evidence type="ECO:0000256" key="5">
    <source>
        <dbReference type="ARBA" id="ARBA00023316"/>
    </source>
</evidence>
<gene>
    <name evidence="8" type="ORF">B0H17DRAFT_1219256</name>
</gene>
<name>A0AAD7BJG2_MYCRO</name>
<evidence type="ECO:0000256" key="1">
    <source>
        <dbReference type="ARBA" id="ARBA00005641"/>
    </source>
</evidence>
<dbReference type="InterPro" id="IPR017853">
    <property type="entry name" value="GH"/>
</dbReference>
<evidence type="ECO:0000256" key="7">
    <source>
        <dbReference type="ARBA" id="ARBA00038929"/>
    </source>
</evidence>
<organism evidence="8 9">
    <name type="scientific">Mycena rosella</name>
    <name type="common">Pink bonnet</name>
    <name type="synonym">Agaricus rosellus</name>
    <dbReference type="NCBI Taxonomy" id="1033263"/>
    <lineage>
        <taxon>Eukaryota</taxon>
        <taxon>Fungi</taxon>
        <taxon>Dikarya</taxon>
        <taxon>Basidiomycota</taxon>
        <taxon>Agaricomycotina</taxon>
        <taxon>Agaricomycetes</taxon>
        <taxon>Agaricomycetidae</taxon>
        <taxon>Agaricales</taxon>
        <taxon>Marasmiineae</taxon>
        <taxon>Mycenaceae</taxon>
        <taxon>Mycena</taxon>
    </lineage>
</organism>
<comment type="similarity">
    <text evidence="1">Belongs to the glycosyl hydrolase 5 (cellulase A) family.</text>
</comment>
<dbReference type="GO" id="GO:0009986">
    <property type="term" value="C:cell surface"/>
    <property type="evidence" value="ECO:0007669"/>
    <property type="project" value="TreeGrafter"/>
</dbReference>
<evidence type="ECO:0000256" key="2">
    <source>
        <dbReference type="ARBA" id="ARBA00022801"/>
    </source>
</evidence>
<dbReference type="EC" id="3.2.1.58" evidence="7"/>
<dbReference type="SUPFAM" id="SSF51445">
    <property type="entry name" value="(Trans)glycosidases"/>
    <property type="match status" value="1"/>
</dbReference>
<accession>A0AAD7BJG2</accession>
<keyword evidence="2 8" id="KW-0378">Hydrolase</keyword>
<dbReference type="GO" id="GO:0004338">
    <property type="term" value="F:glucan exo-1,3-beta-glucosidase activity"/>
    <property type="evidence" value="ECO:0007669"/>
    <property type="project" value="UniProtKB-EC"/>
</dbReference>
<dbReference type="AlphaFoldDB" id="A0AAD7BJG2"/>
<keyword evidence="4" id="KW-0326">Glycosidase</keyword>
<dbReference type="EMBL" id="JARKIE010000656">
    <property type="protein sequence ID" value="KAJ7622545.1"/>
    <property type="molecule type" value="Genomic_DNA"/>
</dbReference>
<dbReference type="Gene3D" id="3.20.20.80">
    <property type="entry name" value="Glycosidases"/>
    <property type="match status" value="2"/>
</dbReference>
<evidence type="ECO:0000313" key="9">
    <source>
        <dbReference type="Proteomes" id="UP001221757"/>
    </source>
</evidence>
<keyword evidence="3" id="KW-0325">Glycoprotein</keyword>
<dbReference type="GO" id="GO:0005576">
    <property type="term" value="C:extracellular region"/>
    <property type="evidence" value="ECO:0007669"/>
    <property type="project" value="TreeGrafter"/>
</dbReference>
<dbReference type="InterPro" id="IPR050386">
    <property type="entry name" value="Glycosyl_hydrolase_5"/>
</dbReference>
<dbReference type="Proteomes" id="UP001221757">
    <property type="component" value="Unassembled WGS sequence"/>
</dbReference>
<keyword evidence="9" id="KW-1185">Reference proteome</keyword>
<sequence length="349" mass="38728">MLTPFAVITPALFQAYPSAPDEWMLRSLMCRDGTLQGTMENHYDTFITEQDIVQITGVGLNWVRLLIPFWAVSTWSGVGTDGTGEVAEPFLEFMCWNALDYIRTITEFISQPEWRDVVPMFGIVNKALMSTIGRDQLTSFYLHAHDMIHGITVSAQATGPSSACTTGFLPGSDRIILDTHPYFAFDQQATAPRVQVGCGRSRSQAYSGDCNLWQDASMWNSTVKAGVLQFALASMDTMQDWFFWTWKLGLEGGWMPTDSHIAVGKCVAVGVSEMLFPGPSARGRRAARARARASEEFGTWPPMMISLVDMVVLMVLPTYTATGSMNAAQVMPTVSVGDRWFDVGIRRQR</sequence>
<comment type="catalytic activity">
    <reaction evidence="6">
        <text>Successive hydrolysis of beta-D-glucose units from the non-reducing ends of (1-&gt;3)-beta-D-glucans, releasing alpha-glucose.</text>
        <dbReference type="EC" id="3.2.1.58"/>
    </reaction>
</comment>
<dbReference type="PANTHER" id="PTHR31297">
    <property type="entry name" value="GLUCAN ENDO-1,6-BETA-GLUCOSIDASE B"/>
    <property type="match status" value="1"/>
</dbReference>
<dbReference type="GO" id="GO:0009251">
    <property type="term" value="P:glucan catabolic process"/>
    <property type="evidence" value="ECO:0007669"/>
    <property type="project" value="TreeGrafter"/>
</dbReference>
<comment type="caution">
    <text evidence="8">The sequence shown here is derived from an EMBL/GenBank/DDBJ whole genome shotgun (WGS) entry which is preliminary data.</text>
</comment>
<proteinExistence type="inferred from homology"/>
<evidence type="ECO:0000256" key="4">
    <source>
        <dbReference type="ARBA" id="ARBA00023295"/>
    </source>
</evidence>
<evidence type="ECO:0000313" key="8">
    <source>
        <dbReference type="EMBL" id="KAJ7622545.1"/>
    </source>
</evidence>
<dbReference type="GO" id="GO:0071555">
    <property type="term" value="P:cell wall organization"/>
    <property type="evidence" value="ECO:0007669"/>
    <property type="project" value="UniProtKB-KW"/>
</dbReference>
<protein>
    <recommendedName>
        <fullName evidence="7">glucan 1,3-beta-glucosidase</fullName>
        <ecNumber evidence="7">3.2.1.58</ecNumber>
    </recommendedName>
</protein>